<sequence length="212" mass="24290">MDPFIRSDQYHFIKQQTQILINGHSTVNDGNVLQALKSLAKEKVVQLFEELTEEQEELIQPIINVQDTADAEKFLATIVPYVVPFKTVSQQAIKKLFPKAKKLKVPAMEDMDLREISYLSWIDEGSSKKYLVAMLDNKLVGLQGSFKRIQQKGICALCNKHEEVGLFLTEKKGEVRDTFIKKGNYICIDSLKCNQNLTSVDKLHEFIERVKK</sequence>
<dbReference type="GO" id="GO:0003746">
    <property type="term" value="F:translation elongation factor activity"/>
    <property type="evidence" value="ECO:0007669"/>
    <property type="project" value="UniProtKB-KW"/>
</dbReference>
<dbReference type="Pfam" id="PF07299">
    <property type="entry name" value="EF-G-binding_N"/>
    <property type="match status" value="1"/>
</dbReference>
<comment type="caution">
    <text evidence="1">The sequence shown here is derived from an EMBL/GenBank/DDBJ whole genome shotgun (WGS) entry which is preliminary data.</text>
</comment>
<gene>
    <name evidence="1" type="ORF">BWZ43_23255</name>
</gene>
<protein>
    <submittedName>
        <fullName evidence="1">Elongation factor G-binding protein</fullName>
    </submittedName>
</protein>
<reference evidence="1 2" key="1">
    <citation type="submission" date="2017-01" db="EMBL/GenBank/DDBJ databases">
        <title>Draft genome sequence of Bacillus oleronius.</title>
        <authorList>
            <person name="Allam M."/>
        </authorList>
    </citation>
    <scope>NUCLEOTIDE SEQUENCE [LARGE SCALE GENOMIC DNA]</scope>
    <source>
        <strain evidence="1 2">DSM 9356</strain>
    </source>
</reference>
<keyword evidence="2" id="KW-1185">Reference proteome</keyword>
<dbReference type="InterPro" id="IPR032330">
    <property type="entry name" value="EF-G-binding_C"/>
</dbReference>
<evidence type="ECO:0000313" key="1">
    <source>
        <dbReference type="EMBL" id="OOP66000.1"/>
    </source>
</evidence>
<dbReference type="InterPro" id="IPR038344">
    <property type="entry name" value="EF-G_N_sf"/>
</dbReference>
<dbReference type="Pfam" id="PF16571">
    <property type="entry name" value="FBP_C"/>
    <property type="match status" value="1"/>
</dbReference>
<keyword evidence="1" id="KW-0251">Elongation factor</keyword>
<dbReference type="CDD" id="cd16342">
    <property type="entry name" value="FusC_FusB"/>
    <property type="match status" value="1"/>
</dbReference>
<proteinExistence type="predicted"/>
<accession>A0A8E2I4M9</accession>
<dbReference type="InterPro" id="IPR010841">
    <property type="entry name" value="EF-G-binding_N"/>
</dbReference>
<dbReference type="Proteomes" id="UP000189761">
    <property type="component" value="Unassembled WGS sequence"/>
</dbReference>
<dbReference type="RefSeq" id="WP_078111315.1">
    <property type="nucleotide sequence ID" value="NZ_BOQX01000004.1"/>
</dbReference>
<dbReference type="AlphaFoldDB" id="A0A8E2I4M9"/>
<evidence type="ECO:0000313" key="2">
    <source>
        <dbReference type="Proteomes" id="UP000189761"/>
    </source>
</evidence>
<name>A0A8E2I4M9_9BACI</name>
<organism evidence="1 2">
    <name type="scientific">Heyndrickxia oleronia</name>
    <dbReference type="NCBI Taxonomy" id="38875"/>
    <lineage>
        <taxon>Bacteria</taxon>
        <taxon>Bacillati</taxon>
        <taxon>Bacillota</taxon>
        <taxon>Bacilli</taxon>
        <taxon>Bacillales</taxon>
        <taxon>Bacillaceae</taxon>
        <taxon>Heyndrickxia</taxon>
    </lineage>
</organism>
<dbReference type="GeneID" id="79868429"/>
<keyword evidence="1" id="KW-0648">Protein biosynthesis</keyword>
<dbReference type="EMBL" id="MTLA01000393">
    <property type="protein sequence ID" value="OOP66000.1"/>
    <property type="molecule type" value="Genomic_DNA"/>
</dbReference>
<dbReference type="Gene3D" id="1.20.1280.250">
    <property type="match status" value="1"/>
</dbReference>